<accession>A0A5C8NP38</accession>
<evidence type="ECO:0000256" key="10">
    <source>
        <dbReference type="SAM" id="Phobius"/>
    </source>
</evidence>
<keyword evidence="3" id="KW-0813">Transport</keyword>
<reference evidence="12 13" key="1">
    <citation type="submission" date="2019-06" db="EMBL/GenBank/DDBJ databases">
        <title>Quisquiliibacterium sp. nov., isolated from a maize field.</title>
        <authorList>
            <person name="Lin S.-Y."/>
            <person name="Tsai C.-F."/>
            <person name="Young C.-C."/>
        </authorList>
    </citation>
    <scope>NUCLEOTIDE SEQUENCE [LARGE SCALE GENOMIC DNA]</scope>
    <source>
        <strain evidence="12 13">CC-CFT501</strain>
    </source>
</reference>
<feature type="transmembrane region" description="Helical" evidence="10">
    <location>
        <begin position="274"/>
        <end position="293"/>
    </location>
</feature>
<keyword evidence="6 10" id="KW-1133">Transmembrane helix</keyword>
<dbReference type="Pfam" id="PF00571">
    <property type="entry name" value="CBS"/>
    <property type="match status" value="1"/>
</dbReference>
<dbReference type="AlphaFoldDB" id="A0A5C8NP38"/>
<evidence type="ECO:0000256" key="6">
    <source>
        <dbReference type="ARBA" id="ARBA00022989"/>
    </source>
</evidence>
<dbReference type="Pfam" id="PF01769">
    <property type="entry name" value="MgtE"/>
    <property type="match status" value="1"/>
</dbReference>
<feature type="compositionally biased region" description="Basic and acidic residues" evidence="9">
    <location>
        <begin position="1"/>
        <end position="21"/>
    </location>
</feature>
<comment type="subcellular location">
    <subcellularLocation>
        <location evidence="1">Membrane</location>
        <topology evidence="1">Multi-pass membrane protein</topology>
    </subcellularLocation>
</comment>
<comment type="caution">
    <text evidence="12">The sequence shown here is derived from an EMBL/GenBank/DDBJ whole genome shotgun (WGS) entry which is preliminary data.</text>
</comment>
<dbReference type="EMBL" id="VDUY01000009">
    <property type="protein sequence ID" value="TXL62665.1"/>
    <property type="molecule type" value="Genomic_DNA"/>
</dbReference>
<dbReference type="InterPro" id="IPR036739">
    <property type="entry name" value="SLC41_membr_dom_sf"/>
</dbReference>
<feature type="region of interest" description="Disordered" evidence="9">
    <location>
        <begin position="1"/>
        <end position="42"/>
    </location>
</feature>
<dbReference type="OrthoDB" id="3680176at2"/>
<dbReference type="GO" id="GO:0016020">
    <property type="term" value="C:membrane"/>
    <property type="evidence" value="ECO:0007669"/>
    <property type="project" value="UniProtKB-SubCell"/>
</dbReference>
<evidence type="ECO:0000256" key="2">
    <source>
        <dbReference type="ARBA" id="ARBA00009749"/>
    </source>
</evidence>
<name>A0A5C8NP38_9BURK</name>
<keyword evidence="4 10" id="KW-0812">Transmembrane</keyword>
<feature type="domain" description="CBS" evidence="11">
    <location>
        <begin position="113"/>
        <end position="171"/>
    </location>
</feature>
<evidence type="ECO:0000256" key="8">
    <source>
        <dbReference type="PROSITE-ProRule" id="PRU00703"/>
    </source>
</evidence>
<evidence type="ECO:0000259" key="11">
    <source>
        <dbReference type="PROSITE" id="PS51371"/>
    </source>
</evidence>
<dbReference type="SUPFAM" id="SSF54631">
    <property type="entry name" value="CBS-domain pair"/>
    <property type="match status" value="1"/>
</dbReference>
<keyword evidence="5" id="KW-0460">Magnesium</keyword>
<dbReference type="InterPro" id="IPR006667">
    <property type="entry name" value="SLC41_membr_dom"/>
</dbReference>
<comment type="similarity">
    <text evidence="2">Belongs to the SLC41A transporter family.</text>
</comment>
<dbReference type="PROSITE" id="PS51371">
    <property type="entry name" value="CBS"/>
    <property type="match status" value="1"/>
</dbReference>
<feature type="transmembrane region" description="Helical" evidence="10">
    <location>
        <begin position="232"/>
        <end position="253"/>
    </location>
</feature>
<dbReference type="GO" id="GO:0008324">
    <property type="term" value="F:monoatomic cation transmembrane transporter activity"/>
    <property type="evidence" value="ECO:0007669"/>
    <property type="project" value="InterPro"/>
</dbReference>
<evidence type="ECO:0000256" key="1">
    <source>
        <dbReference type="ARBA" id="ARBA00004141"/>
    </source>
</evidence>
<evidence type="ECO:0000313" key="13">
    <source>
        <dbReference type="Proteomes" id="UP000321548"/>
    </source>
</evidence>
<protein>
    <submittedName>
        <fullName evidence="12">Magnesium transporter</fullName>
    </submittedName>
</protein>
<gene>
    <name evidence="12" type="ORF">FHP08_17305</name>
</gene>
<dbReference type="Proteomes" id="UP000321548">
    <property type="component" value="Unassembled WGS sequence"/>
</dbReference>
<evidence type="ECO:0000256" key="7">
    <source>
        <dbReference type="ARBA" id="ARBA00023136"/>
    </source>
</evidence>
<feature type="transmembrane region" description="Helical" evidence="10">
    <location>
        <begin position="299"/>
        <end position="324"/>
    </location>
</feature>
<dbReference type="InterPro" id="IPR000644">
    <property type="entry name" value="CBS_dom"/>
</dbReference>
<evidence type="ECO:0000256" key="3">
    <source>
        <dbReference type="ARBA" id="ARBA00022448"/>
    </source>
</evidence>
<keyword evidence="13" id="KW-1185">Reference proteome</keyword>
<dbReference type="SUPFAM" id="SSF161093">
    <property type="entry name" value="MgtE membrane domain-like"/>
    <property type="match status" value="1"/>
</dbReference>
<evidence type="ECO:0000313" key="12">
    <source>
        <dbReference type="EMBL" id="TXL62665.1"/>
    </source>
</evidence>
<keyword evidence="7 10" id="KW-0472">Membrane</keyword>
<dbReference type="Gene3D" id="3.10.580.10">
    <property type="entry name" value="CBS-domain"/>
    <property type="match status" value="1"/>
</dbReference>
<organism evidence="12 13">
    <name type="scientific">Zeimonas arvi</name>
    <dbReference type="NCBI Taxonomy" id="2498847"/>
    <lineage>
        <taxon>Bacteria</taxon>
        <taxon>Pseudomonadati</taxon>
        <taxon>Pseudomonadota</taxon>
        <taxon>Betaproteobacteria</taxon>
        <taxon>Burkholderiales</taxon>
        <taxon>Burkholderiaceae</taxon>
        <taxon>Zeimonas</taxon>
    </lineage>
</organism>
<dbReference type="Gene3D" id="1.10.357.20">
    <property type="entry name" value="SLC41 divalent cation transporters, integral membrane domain"/>
    <property type="match status" value="1"/>
</dbReference>
<keyword evidence="8" id="KW-0129">CBS domain</keyword>
<dbReference type="PANTHER" id="PTHR41394:SF5">
    <property type="entry name" value="SLC41A_MGTE INTEGRAL MEMBRANE DOMAIN-CONTAINING PROTEIN"/>
    <property type="match status" value="1"/>
</dbReference>
<feature type="transmembrane region" description="Helical" evidence="10">
    <location>
        <begin position="200"/>
        <end position="220"/>
    </location>
</feature>
<evidence type="ECO:0000256" key="4">
    <source>
        <dbReference type="ARBA" id="ARBA00022692"/>
    </source>
</evidence>
<evidence type="ECO:0000256" key="9">
    <source>
        <dbReference type="SAM" id="MobiDB-lite"/>
    </source>
</evidence>
<evidence type="ECO:0000256" key="5">
    <source>
        <dbReference type="ARBA" id="ARBA00022842"/>
    </source>
</evidence>
<proteinExistence type="inferred from homology"/>
<feature type="transmembrane region" description="Helical" evidence="10">
    <location>
        <begin position="336"/>
        <end position="354"/>
    </location>
</feature>
<dbReference type="InterPro" id="IPR046342">
    <property type="entry name" value="CBS_dom_sf"/>
</dbReference>
<dbReference type="PANTHER" id="PTHR41394">
    <property type="entry name" value="MAGNESIUM TRANSPORTER MGTE"/>
    <property type="match status" value="1"/>
</dbReference>
<sequence>MSGEKADEKQAGERVGSHESPRFYASPPDAGADRPAVGAAGRDSAGDHLVVRVLRAHPRDTVADTRSRLAAGDLGLDSAEAVWLVDEHRRLVGAVPLPRLLGADGARSLAEIAIAPVPAVEMDMDQEHIASLALHHGLSSVAVLDARGHFAGVVPPQALLEVLRREHVEDLHRFAGIGPEDTRAREAIEAPPTRRARDRLPWLLVGLLGSMAATFIVAGFEEALQSRVAIAFFVPGIVYLADAVGTQSEAIAVRGLSLSRQPLRHLLAGELRTGLLIGVTLALLALAPIWWWFGDAQLALAVAIALLAASACATTIGFALPWLLARSGRDPAFGSGPIATIIQDLLSLLIYFWTVQALLV</sequence>